<evidence type="ECO:0000256" key="3">
    <source>
        <dbReference type="ARBA" id="ARBA00022475"/>
    </source>
</evidence>
<feature type="transmembrane region" description="Helical" evidence="7">
    <location>
        <begin position="72"/>
        <end position="89"/>
    </location>
</feature>
<dbReference type="Proteomes" id="UP000321907">
    <property type="component" value="Unassembled WGS sequence"/>
</dbReference>
<evidence type="ECO:0000313" key="9">
    <source>
        <dbReference type="Proteomes" id="UP000321907"/>
    </source>
</evidence>
<dbReference type="GO" id="GO:0005886">
    <property type="term" value="C:plasma membrane"/>
    <property type="evidence" value="ECO:0007669"/>
    <property type="project" value="UniProtKB-SubCell"/>
</dbReference>
<dbReference type="PANTHER" id="PTHR33508:SF1">
    <property type="entry name" value="UPF0056 MEMBRANE PROTEIN YHCE"/>
    <property type="match status" value="1"/>
</dbReference>
<feature type="transmembrane region" description="Helical" evidence="7">
    <location>
        <begin position="148"/>
        <end position="171"/>
    </location>
</feature>
<keyword evidence="9" id="KW-1185">Reference proteome</keyword>
<dbReference type="Pfam" id="PF01914">
    <property type="entry name" value="MarC"/>
    <property type="match status" value="1"/>
</dbReference>
<evidence type="ECO:0000256" key="2">
    <source>
        <dbReference type="ARBA" id="ARBA00009784"/>
    </source>
</evidence>
<sequence>MLTFFLATLGSLFSVVNPLGAVPIYLTLTSNSSKSHREVTARKTAMWFMLILVVFFFAGTYILNFFGISLNALRIAGGLIIVNSGYGLLNSKFEERRISEGVEVEAMEAEDVSFTPMAMPMLSGPGSISLLISLFAQQSEWVSRGLIIGVIATMALLIWVVLHFAPALFNLLGRGGLAALSRIMGFLVMAIGIEMLIAGVVSLVSSML</sequence>
<protein>
    <recommendedName>
        <fullName evidence="7">UPF0056 membrane protein</fullName>
    </recommendedName>
</protein>
<keyword evidence="4 7" id="KW-0812">Transmembrane</keyword>
<comment type="similarity">
    <text evidence="2 7">Belongs to the UPF0056 (MarC) family.</text>
</comment>
<dbReference type="NCBIfam" id="TIGR00427">
    <property type="entry name" value="NAAT family transporter"/>
    <property type="match status" value="1"/>
</dbReference>
<reference evidence="8 9" key="1">
    <citation type="submission" date="2019-08" db="EMBL/GenBank/DDBJ databases">
        <title>Lewinella sp. strain SSH13 Genome sequencing and assembly.</title>
        <authorList>
            <person name="Kim I."/>
        </authorList>
    </citation>
    <scope>NUCLEOTIDE SEQUENCE [LARGE SCALE GENOMIC DNA]</scope>
    <source>
        <strain evidence="8 9">SSH13</strain>
    </source>
</reference>
<dbReference type="PANTHER" id="PTHR33508">
    <property type="entry name" value="UPF0056 MEMBRANE PROTEIN YHCE"/>
    <property type="match status" value="1"/>
</dbReference>
<dbReference type="AlphaFoldDB" id="A0A5C7FSE5"/>
<evidence type="ECO:0000256" key="6">
    <source>
        <dbReference type="ARBA" id="ARBA00023136"/>
    </source>
</evidence>
<dbReference type="EMBL" id="VOXD01000034">
    <property type="protein sequence ID" value="TXF87615.1"/>
    <property type="molecule type" value="Genomic_DNA"/>
</dbReference>
<keyword evidence="6 7" id="KW-0472">Membrane</keyword>
<dbReference type="RefSeq" id="WP_147932180.1">
    <property type="nucleotide sequence ID" value="NZ_VOXD01000034.1"/>
</dbReference>
<name>A0A5C7FSE5_9BACT</name>
<proteinExistence type="inferred from homology"/>
<accession>A0A5C7FSE5</accession>
<evidence type="ECO:0000313" key="8">
    <source>
        <dbReference type="EMBL" id="TXF87615.1"/>
    </source>
</evidence>
<comment type="caution">
    <text evidence="7">Lacks conserved residue(s) required for the propagation of feature annotation.</text>
</comment>
<comment type="subcellular location">
    <subcellularLocation>
        <location evidence="1 7">Cell membrane</location>
        <topology evidence="1 7">Multi-pass membrane protein</topology>
    </subcellularLocation>
</comment>
<dbReference type="InterPro" id="IPR002771">
    <property type="entry name" value="Multi_antbiot-R_MarC"/>
</dbReference>
<feature type="transmembrane region" description="Helical" evidence="7">
    <location>
        <begin position="45"/>
        <end position="65"/>
    </location>
</feature>
<evidence type="ECO:0000256" key="5">
    <source>
        <dbReference type="ARBA" id="ARBA00022989"/>
    </source>
</evidence>
<evidence type="ECO:0000256" key="7">
    <source>
        <dbReference type="RuleBase" id="RU362048"/>
    </source>
</evidence>
<comment type="caution">
    <text evidence="8">The sequence shown here is derived from an EMBL/GenBank/DDBJ whole genome shotgun (WGS) entry which is preliminary data.</text>
</comment>
<evidence type="ECO:0000256" key="1">
    <source>
        <dbReference type="ARBA" id="ARBA00004651"/>
    </source>
</evidence>
<dbReference type="OrthoDB" id="21094at2"/>
<keyword evidence="5 7" id="KW-1133">Transmembrane helix</keyword>
<feature type="transmembrane region" description="Helical" evidence="7">
    <location>
        <begin position="183"/>
        <end position="204"/>
    </location>
</feature>
<organism evidence="8 9">
    <name type="scientific">Neolewinella aurantiaca</name>
    <dbReference type="NCBI Taxonomy" id="2602767"/>
    <lineage>
        <taxon>Bacteria</taxon>
        <taxon>Pseudomonadati</taxon>
        <taxon>Bacteroidota</taxon>
        <taxon>Saprospiria</taxon>
        <taxon>Saprospirales</taxon>
        <taxon>Lewinellaceae</taxon>
        <taxon>Neolewinella</taxon>
    </lineage>
</organism>
<keyword evidence="3" id="KW-1003">Cell membrane</keyword>
<gene>
    <name evidence="8" type="ORF">FUA23_18110</name>
</gene>
<evidence type="ECO:0000256" key="4">
    <source>
        <dbReference type="ARBA" id="ARBA00022692"/>
    </source>
</evidence>